<organism evidence="1 2">
    <name type="scientific">Candidatus Woesebacteria bacterium RIFCSPLOWO2_01_FULL_39_10b</name>
    <dbReference type="NCBI Taxonomy" id="1802517"/>
    <lineage>
        <taxon>Bacteria</taxon>
        <taxon>Candidatus Woeseibacteriota</taxon>
    </lineage>
</organism>
<gene>
    <name evidence="1" type="ORF">A2892_00415</name>
</gene>
<protein>
    <submittedName>
        <fullName evidence="1">Uncharacterized protein</fullName>
    </submittedName>
</protein>
<reference evidence="1 2" key="1">
    <citation type="journal article" date="2016" name="Nat. Commun.">
        <title>Thousands of microbial genomes shed light on interconnected biogeochemical processes in an aquifer system.</title>
        <authorList>
            <person name="Anantharaman K."/>
            <person name="Brown C.T."/>
            <person name="Hug L.A."/>
            <person name="Sharon I."/>
            <person name="Castelle C.J."/>
            <person name="Probst A.J."/>
            <person name="Thomas B.C."/>
            <person name="Singh A."/>
            <person name="Wilkins M.J."/>
            <person name="Karaoz U."/>
            <person name="Brodie E.L."/>
            <person name="Williams K.H."/>
            <person name="Hubbard S.S."/>
            <person name="Banfield J.F."/>
        </authorList>
    </citation>
    <scope>NUCLEOTIDE SEQUENCE [LARGE SCALE GENOMIC DNA]</scope>
</reference>
<proteinExistence type="predicted"/>
<evidence type="ECO:0000313" key="2">
    <source>
        <dbReference type="Proteomes" id="UP000176404"/>
    </source>
</evidence>
<dbReference type="AlphaFoldDB" id="A0A1F8B9Y7"/>
<dbReference type="EMBL" id="MGHD01000004">
    <property type="protein sequence ID" value="OGM60479.1"/>
    <property type="molecule type" value="Genomic_DNA"/>
</dbReference>
<dbReference type="STRING" id="1802517.A2892_00415"/>
<evidence type="ECO:0000313" key="1">
    <source>
        <dbReference type="EMBL" id="OGM60479.1"/>
    </source>
</evidence>
<comment type="caution">
    <text evidence="1">The sequence shown here is derived from an EMBL/GenBank/DDBJ whole genome shotgun (WGS) entry which is preliminary data.</text>
</comment>
<name>A0A1F8B9Y7_9BACT</name>
<accession>A0A1F8B9Y7</accession>
<sequence length="89" mass="10192">MSCGDCGRLSEDYNLSPGDKLLSRVIKGLWKARLNVQVAGEIGREVNSEELEKARSDIQRLKKMAEGVLEPYRKEDPSQKVFEEKLRRI</sequence>
<dbReference type="Proteomes" id="UP000176404">
    <property type="component" value="Unassembled WGS sequence"/>
</dbReference>